<accession>A0ABU8DDZ4</accession>
<proteinExistence type="predicted"/>
<comment type="caution">
    <text evidence="1">The sequence shown here is derived from an EMBL/GenBank/DDBJ whole genome shotgun (WGS) entry which is preliminary data.</text>
</comment>
<dbReference type="Proteomes" id="UP001306592">
    <property type="component" value="Unassembled WGS sequence"/>
</dbReference>
<sequence>MGLLDGLLKSALGGGGGNAAGGLNAVQFQAIWEWIQEQGGIEVLFNKFQQSGLGAILNSWIGNGQNAAIGSGEIQSAFGGGEIQSLADKLGTDRQGATDLLSQFLPNFVDGISPGGEVKPEVKSGSADLGNFVNDIFKR</sequence>
<evidence type="ECO:0000313" key="2">
    <source>
        <dbReference type="Proteomes" id="UP001306592"/>
    </source>
</evidence>
<dbReference type="Pfam" id="PF20159">
    <property type="entry name" value="YidB"/>
    <property type="match status" value="1"/>
</dbReference>
<evidence type="ECO:0000313" key="1">
    <source>
        <dbReference type="EMBL" id="MEI2681718.1"/>
    </source>
</evidence>
<dbReference type="InterPro" id="IPR045372">
    <property type="entry name" value="YidB"/>
</dbReference>
<keyword evidence="2" id="KW-1185">Reference proteome</keyword>
<dbReference type="InterPro" id="IPR027405">
    <property type="entry name" value="YidB-like"/>
</dbReference>
<dbReference type="SUPFAM" id="SSF140804">
    <property type="entry name" value="YidB-like"/>
    <property type="match status" value="1"/>
</dbReference>
<reference evidence="1 2" key="1">
    <citation type="submission" date="2024-02" db="EMBL/GenBank/DDBJ databases">
        <title>First report Erwinia aphidicola in onion in Chile.</title>
        <authorList>
            <person name="Valenzuela M."/>
            <person name="Pena M."/>
            <person name="Dutta B."/>
        </authorList>
    </citation>
    <scope>NUCLEOTIDE SEQUENCE [LARGE SCALE GENOMIC DNA]</scope>
    <source>
        <strain evidence="1 2">QCJ3A</strain>
    </source>
</reference>
<name>A0ABU8DDZ4_ERWAP</name>
<organism evidence="1 2">
    <name type="scientific">Erwinia aphidicola</name>
    <dbReference type="NCBI Taxonomy" id="68334"/>
    <lineage>
        <taxon>Bacteria</taxon>
        <taxon>Pseudomonadati</taxon>
        <taxon>Pseudomonadota</taxon>
        <taxon>Gammaproteobacteria</taxon>
        <taxon>Enterobacterales</taxon>
        <taxon>Erwiniaceae</taxon>
        <taxon>Erwinia</taxon>
    </lineage>
</organism>
<dbReference type="EMBL" id="JBANEI010000004">
    <property type="protein sequence ID" value="MEI2681718.1"/>
    <property type="molecule type" value="Genomic_DNA"/>
</dbReference>
<dbReference type="Gene3D" id="1.10.10.690">
    <property type="entry name" value="YidB-like"/>
    <property type="match status" value="1"/>
</dbReference>
<gene>
    <name evidence="1" type="ORF">V8N49_08605</name>
</gene>
<protein>
    <submittedName>
        <fullName evidence="1">YidB family protein</fullName>
    </submittedName>
</protein>